<accession>A0A7V4WUP1</accession>
<feature type="signal peptide" evidence="1">
    <location>
        <begin position="1"/>
        <end position="23"/>
    </location>
</feature>
<dbReference type="EMBL" id="DRQG01000023">
    <property type="protein sequence ID" value="HGY54602.1"/>
    <property type="molecule type" value="Genomic_DNA"/>
</dbReference>
<reference evidence="3" key="1">
    <citation type="journal article" date="2020" name="mSystems">
        <title>Genome- and Community-Level Interaction Insights into Carbon Utilization and Element Cycling Functions of Hydrothermarchaeota in Hydrothermal Sediment.</title>
        <authorList>
            <person name="Zhou Z."/>
            <person name="Liu Y."/>
            <person name="Xu W."/>
            <person name="Pan J."/>
            <person name="Luo Z.H."/>
            <person name="Li M."/>
        </authorList>
    </citation>
    <scope>NUCLEOTIDE SEQUENCE [LARGE SCALE GENOMIC DNA]</scope>
    <source>
        <strain evidence="3">HyVt-577</strain>
    </source>
</reference>
<dbReference type="Gene3D" id="3.30.160.670">
    <property type="match status" value="1"/>
</dbReference>
<name>A0A7V4WUP1_CALAY</name>
<feature type="chain" id="PRO_5030978178" evidence="1">
    <location>
        <begin position="24"/>
        <end position="178"/>
    </location>
</feature>
<evidence type="ECO:0000259" key="2">
    <source>
        <dbReference type="Pfam" id="PF13590"/>
    </source>
</evidence>
<feature type="domain" description="DUF4136" evidence="2">
    <location>
        <begin position="22"/>
        <end position="175"/>
    </location>
</feature>
<comment type="caution">
    <text evidence="3">The sequence shown here is derived from an EMBL/GenBank/DDBJ whole genome shotgun (WGS) entry which is preliminary data.</text>
</comment>
<gene>
    <name evidence="3" type="ORF">ENK44_02760</name>
</gene>
<dbReference type="PROSITE" id="PS51257">
    <property type="entry name" value="PROKAR_LIPOPROTEIN"/>
    <property type="match status" value="1"/>
</dbReference>
<sequence length="178" mass="19697">MKKIAVLVLVALFVFGCSSVTVVTDYDHGKDFTTFKTFAIYKGKTIPGDELAKHPLIKKRIADAVKAELENKGFKYVDDESASFVVVLHAGVREKTQITNWGSYGWYDPWWGPYGGGRIDVSQYDEATLVIDLVDAKDKELAWRGKVTKVIGSSTGQDPAELRHLVAEALKDFPPSGK</sequence>
<evidence type="ECO:0000256" key="1">
    <source>
        <dbReference type="SAM" id="SignalP"/>
    </source>
</evidence>
<dbReference type="Proteomes" id="UP000885779">
    <property type="component" value="Unassembled WGS sequence"/>
</dbReference>
<dbReference type="AlphaFoldDB" id="A0A7V4WUP1"/>
<organism evidence="3">
    <name type="scientific">Caldithrix abyssi</name>
    <dbReference type="NCBI Taxonomy" id="187145"/>
    <lineage>
        <taxon>Bacteria</taxon>
        <taxon>Pseudomonadati</taxon>
        <taxon>Calditrichota</taxon>
        <taxon>Calditrichia</taxon>
        <taxon>Calditrichales</taxon>
        <taxon>Calditrichaceae</taxon>
        <taxon>Caldithrix</taxon>
    </lineage>
</organism>
<dbReference type="Pfam" id="PF13590">
    <property type="entry name" value="DUF4136"/>
    <property type="match status" value="1"/>
</dbReference>
<proteinExistence type="predicted"/>
<evidence type="ECO:0000313" key="3">
    <source>
        <dbReference type="EMBL" id="HGY54602.1"/>
    </source>
</evidence>
<protein>
    <submittedName>
        <fullName evidence="3">DUF4136 domain-containing protein</fullName>
    </submittedName>
</protein>
<keyword evidence="1" id="KW-0732">Signal</keyword>
<dbReference type="InterPro" id="IPR025411">
    <property type="entry name" value="DUF4136"/>
</dbReference>